<evidence type="ECO:0000256" key="6">
    <source>
        <dbReference type="SAM" id="SignalP"/>
    </source>
</evidence>
<feature type="compositionally biased region" description="Basic and acidic residues" evidence="5">
    <location>
        <begin position="360"/>
        <end position="381"/>
    </location>
</feature>
<gene>
    <name evidence="8" type="primary">resA_3</name>
    <name evidence="8" type="ORF">Pla52n_26030</name>
</gene>
<feature type="signal peptide" evidence="6">
    <location>
        <begin position="1"/>
        <end position="25"/>
    </location>
</feature>
<evidence type="ECO:0000256" key="1">
    <source>
        <dbReference type="ARBA" id="ARBA00004196"/>
    </source>
</evidence>
<dbReference type="InterPro" id="IPR011990">
    <property type="entry name" value="TPR-like_helical_dom_sf"/>
</dbReference>
<dbReference type="Proteomes" id="UP000320176">
    <property type="component" value="Unassembled WGS sequence"/>
</dbReference>
<dbReference type="OrthoDB" id="9802923at2"/>
<keyword evidence="6" id="KW-0732">Signal</keyword>
<evidence type="ECO:0000256" key="2">
    <source>
        <dbReference type="ARBA" id="ARBA00022748"/>
    </source>
</evidence>
<organism evidence="8 9">
    <name type="scientific">Stieleria varia</name>
    <dbReference type="NCBI Taxonomy" id="2528005"/>
    <lineage>
        <taxon>Bacteria</taxon>
        <taxon>Pseudomonadati</taxon>
        <taxon>Planctomycetota</taxon>
        <taxon>Planctomycetia</taxon>
        <taxon>Pirellulales</taxon>
        <taxon>Pirellulaceae</taxon>
        <taxon>Stieleria</taxon>
    </lineage>
</organism>
<dbReference type="Gene3D" id="1.25.40.10">
    <property type="entry name" value="Tetratricopeptide repeat domain"/>
    <property type="match status" value="1"/>
</dbReference>
<dbReference type="InterPro" id="IPR000866">
    <property type="entry name" value="AhpC/TSA"/>
</dbReference>
<comment type="subcellular location">
    <subcellularLocation>
        <location evidence="1">Cell envelope</location>
    </subcellularLocation>
</comment>
<comment type="caution">
    <text evidence="8">The sequence shown here is derived from an EMBL/GenBank/DDBJ whole genome shotgun (WGS) entry which is preliminary data.</text>
</comment>
<keyword evidence="2" id="KW-0201">Cytochrome c-type biogenesis</keyword>
<dbReference type="Pfam" id="PF00578">
    <property type="entry name" value="AhpC-TSA"/>
    <property type="match status" value="1"/>
</dbReference>
<dbReference type="InterPro" id="IPR013766">
    <property type="entry name" value="Thioredoxin_domain"/>
</dbReference>
<dbReference type="InterPro" id="IPR050553">
    <property type="entry name" value="Thioredoxin_ResA/DsbE_sf"/>
</dbReference>
<proteinExistence type="predicted"/>
<dbReference type="GO" id="GO:0006950">
    <property type="term" value="P:response to stress"/>
    <property type="evidence" value="ECO:0007669"/>
    <property type="project" value="UniProtKB-ARBA"/>
</dbReference>
<dbReference type="RefSeq" id="WP_146519964.1">
    <property type="nucleotide sequence ID" value="NZ_CP151726.1"/>
</dbReference>
<dbReference type="GO" id="GO:0017004">
    <property type="term" value="P:cytochrome complex assembly"/>
    <property type="evidence" value="ECO:0007669"/>
    <property type="project" value="UniProtKB-KW"/>
</dbReference>
<feature type="domain" description="Thioredoxin" evidence="7">
    <location>
        <begin position="29"/>
        <end position="195"/>
    </location>
</feature>
<dbReference type="InterPro" id="IPR036249">
    <property type="entry name" value="Thioredoxin-like_sf"/>
</dbReference>
<protein>
    <submittedName>
        <fullName evidence="8">Thiol-disulfide oxidoreductase ResA</fullName>
    </submittedName>
</protein>
<evidence type="ECO:0000313" key="8">
    <source>
        <dbReference type="EMBL" id="TWU04561.1"/>
    </source>
</evidence>
<dbReference type="Gene3D" id="3.40.30.10">
    <property type="entry name" value="Glutaredoxin"/>
    <property type="match status" value="1"/>
</dbReference>
<dbReference type="CDD" id="cd02966">
    <property type="entry name" value="TlpA_like_family"/>
    <property type="match status" value="1"/>
</dbReference>
<dbReference type="PANTHER" id="PTHR42852">
    <property type="entry name" value="THIOL:DISULFIDE INTERCHANGE PROTEIN DSBE"/>
    <property type="match status" value="1"/>
</dbReference>
<dbReference type="PROSITE" id="PS51352">
    <property type="entry name" value="THIOREDOXIN_2"/>
    <property type="match status" value="1"/>
</dbReference>
<dbReference type="GO" id="GO:0030313">
    <property type="term" value="C:cell envelope"/>
    <property type="evidence" value="ECO:0007669"/>
    <property type="project" value="UniProtKB-SubCell"/>
</dbReference>
<name>A0A5C6AYS1_9BACT</name>
<evidence type="ECO:0000256" key="3">
    <source>
        <dbReference type="ARBA" id="ARBA00023157"/>
    </source>
</evidence>
<keyword evidence="9" id="KW-1185">Reference proteome</keyword>
<dbReference type="AlphaFoldDB" id="A0A5C6AYS1"/>
<feature type="region of interest" description="Disordered" evidence="5">
    <location>
        <begin position="341"/>
        <end position="381"/>
    </location>
</feature>
<dbReference type="GO" id="GO:0016491">
    <property type="term" value="F:oxidoreductase activity"/>
    <property type="evidence" value="ECO:0007669"/>
    <property type="project" value="InterPro"/>
</dbReference>
<evidence type="ECO:0000313" key="9">
    <source>
        <dbReference type="Proteomes" id="UP000320176"/>
    </source>
</evidence>
<evidence type="ECO:0000256" key="5">
    <source>
        <dbReference type="SAM" id="MobiDB-lite"/>
    </source>
</evidence>
<accession>A0A5C6AYS1</accession>
<keyword evidence="4" id="KW-0676">Redox-active center</keyword>
<dbReference type="GO" id="GO:0016209">
    <property type="term" value="F:antioxidant activity"/>
    <property type="evidence" value="ECO:0007669"/>
    <property type="project" value="InterPro"/>
</dbReference>
<reference evidence="8 9" key="1">
    <citation type="submission" date="2019-02" db="EMBL/GenBank/DDBJ databases">
        <title>Deep-cultivation of Planctomycetes and their phenomic and genomic characterization uncovers novel biology.</title>
        <authorList>
            <person name="Wiegand S."/>
            <person name="Jogler M."/>
            <person name="Boedeker C."/>
            <person name="Pinto D."/>
            <person name="Vollmers J."/>
            <person name="Rivas-Marin E."/>
            <person name="Kohn T."/>
            <person name="Peeters S.H."/>
            <person name="Heuer A."/>
            <person name="Rast P."/>
            <person name="Oberbeckmann S."/>
            <person name="Bunk B."/>
            <person name="Jeske O."/>
            <person name="Meyerdierks A."/>
            <person name="Storesund J.E."/>
            <person name="Kallscheuer N."/>
            <person name="Luecker S."/>
            <person name="Lage O.M."/>
            <person name="Pohl T."/>
            <person name="Merkel B.J."/>
            <person name="Hornburger P."/>
            <person name="Mueller R.-W."/>
            <person name="Bruemmer F."/>
            <person name="Labrenz M."/>
            <person name="Spormann A.M."/>
            <person name="Op Den Camp H."/>
            <person name="Overmann J."/>
            <person name="Amann R."/>
            <person name="Jetten M.S.M."/>
            <person name="Mascher T."/>
            <person name="Medema M.H."/>
            <person name="Devos D.P."/>
            <person name="Kaster A.-K."/>
            <person name="Ovreas L."/>
            <person name="Rohde M."/>
            <person name="Galperin M.Y."/>
            <person name="Jogler C."/>
        </authorList>
    </citation>
    <scope>NUCLEOTIDE SEQUENCE [LARGE SCALE GENOMIC DNA]</scope>
    <source>
        <strain evidence="8 9">Pla52n</strain>
    </source>
</reference>
<evidence type="ECO:0000259" key="7">
    <source>
        <dbReference type="PROSITE" id="PS51352"/>
    </source>
</evidence>
<evidence type="ECO:0000256" key="4">
    <source>
        <dbReference type="ARBA" id="ARBA00023284"/>
    </source>
</evidence>
<dbReference type="PANTHER" id="PTHR42852:SF6">
    <property type="entry name" value="THIOL:DISULFIDE INTERCHANGE PROTEIN DSBE"/>
    <property type="match status" value="1"/>
</dbReference>
<keyword evidence="3" id="KW-1015">Disulfide bond</keyword>
<feature type="chain" id="PRO_5022853188" evidence="6">
    <location>
        <begin position="26"/>
        <end position="381"/>
    </location>
</feature>
<dbReference type="EMBL" id="SJPN01000003">
    <property type="protein sequence ID" value="TWU04561.1"/>
    <property type="molecule type" value="Genomic_DNA"/>
</dbReference>
<sequence length="381" mass="42669" precursor="true">MKRKPLIALICLAALAMSVTTSADAADSLTIGSKAPKLDIEHWVQDGNGQFEHVTEFKKGKVYVVEFWATWCGPCIMSMPHLADLQNKYRDKGVQIISVSSETLKEVNDLLGQTNPDLEKTFAEITAPYTLTVDPDRSVYEDYMEASNQDGIPCSFLIGKTGQVEWIGHPMELDQPLEEVIADKWDREAYKKVLEKEKQFQESMQKLSQLAGNGKFDEAIAMAEEQLKTTDDKELKERWTSLRYSLMLSAGKVTDEVLAFYRNELKKMKGNIGAIGQFSYSLYGLHQQGGDVRALAKDAVAALSDEIPNAPKEFLPLLYNTVAQLHSVNENYTEAIEAQQKAVDTSEDPRQQKRLMPFLDELKSKAKEKSGDTTDDAPAEK</sequence>
<dbReference type="SUPFAM" id="SSF52833">
    <property type="entry name" value="Thioredoxin-like"/>
    <property type="match status" value="1"/>
</dbReference>